<dbReference type="AlphaFoldDB" id="A0AAW2SC95"/>
<dbReference type="PANTHER" id="PTHR31189">
    <property type="entry name" value="OS03G0336100 PROTEIN-RELATED"/>
    <property type="match status" value="1"/>
</dbReference>
<organism evidence="2">
    <name type="scientific">Sesamum calycinum</name>
    <dbReference type="NCBI Taxonomy" id="2727403"/>
    <lineage>
        <taxon>Eukaryota</taxon>
        <taxon>Viridiplantae</taxon>
        <taxon>Streptophyta</taxon>
        <taxon>Embryophyta</taxon>
        <taxon>Tracheophyta</taxon>
        <taxon>Spermatophyta</taxon>
        <taxon>Magnoliopsida</taxon>
        <taxon>eudicotyledons</taxon>
        <taxon>Gunneridae</taxon>
        <taxon>Pentapetalae</taxon>
        <taxon>asterids</taxon>
        <taxon>lamiids</taxon>
        <taxon>Lamiales</taxon>
        <taxon>Pedaliaceae</taxon>
        <taxon>Sesamum</taxon>
    </lineage>
</organism>
<dbReference type="CDD" id="cd02242">
    <property type="entry name" value="cupin_11S_legumin_N"/>
    <property type="match status" value="1"/>
</dbReference>
<comment type="caution">
    <text evidence="2">The sequence shown here is derived from an EMBL/GenBank/DDBJ whole genome shotgun (WGS) entry which is preliminary data.</text>
</comment>
<feature type="domain" description="Cupin type-1" evidence="1">
    <location>
        <begin position="5"/>
        <end position="159"/>
    </location>
</feature>
<protein>
    <submittedName>
        <fullName evidence="2">Glutelin type-A 2</fullName>
    </submittedName>
</protein>
<gene>
    <name evidence="2" type="ORF">Scaly_0374100</name>
</gene>
<accession>A0AAW2SC95</accession>
<reference evidence="2" key="2">
    <citation type="journal article" date="2024" name="Plant">
        <title>Genomic evolution and insights into agronomic trait innovations of Sesamum species.</title>
        <authorList>
            <person name="Miao H."/>
            <person name="Wang L."/>
            <person name="Qu L."/>
            <person name="Liu H."/>
            <person name="Sun Y."/>
            <person name="Le M."/>
            <person name="Wang Q."/>
            <person name="Wei S."/>
            <person name="Zheng Y."/>
            <person name="Lin W."/>
            <person name="Duan Y."/>
            <person name="Cao H."/>
            <person name="Xiong S."/>
            <person name="Wang X."/>
            <person name="Wei L."/>
            <person name="Li C."/>
            <person name="Ma Q."/>
            <person name="Ju M."/>
            <person name="Zhao R."/>
            <person name="Li G."/>
            <person name="Mu C."/>
            <person name="Tian Q."/>
            <person name="Mei H."/>
            <person name="Zhang T."/>
            <person name="Gao T."/>
            <person name="Zhang H."/>
        </authorList>
    </citation>
    <scope>NUCLEOTIDE SEQUENCE</scope>
    <source>
        <strain evidence="2">KEN8</strain>
    </source>
</reference>
<dbReference type="CDD" id="cd02243">
    <property type="entry name" value="cupin_11S_legumin_C"/>
    <property type="match status" value="1"/>
</dbReference>
<reference evidence="2" key="1">
    <citation type="submission" date="2020-06" db="EMBL/GenBank/DDBJ databases">
        <authorList>
            <person name="Li T."/>
            <person name="Hu X."/>
            <person name="Zhang T."/>
            <person name="Song X."/>
            <person name="Zhang H."/>
            <person name="Dai N."/>
            <person name="Sheng W."/>
            <person name="Hou X."/>
            <person name="Wei L."/>
        </authorList>
    </citation>
    <scope>NUCLEOTIDE SEQUENCE</scope>
    <source>
        <strain evidence="2">KEN8</strain>
        <tissue evidence="2">Leaf</tissue>
    </source>
</reference>
<sequence>MEMEIDLTPKLSKKVYSGDGGAYYAWCPNELPMLRQGNIGAAKLVLEKNGFALPQYSDSAKVVYVLQGNGVAGIILPEKEEKVLAIKKGDAIALPFGVTTWWYNKDDTELAILFLGDTSKGHKSGSFTDFCLTGSNGIFTGFSTEFVCRAWDLDESTAKTLVGSQSGKGIVKLAAGTKMPEPKAEHYKGMALNCEEAPLDVDIKGGGKVVVLNTKTCHWSGRGSGRVQVVGVDGKRVLETTVKAGNLFIVPRFFVVSKISDADGLDWFSIITTPNPIFTHLAGRTSVWKALSPQVLQASFNVGADVEQKFSSKRKAEEIFFPPPNSN</sequence>
<dbReference type="PANTHER" id="PTHR31189:SF62">
    <property type="entry name" value="OS01G0976200 PROTEIN"/>
    <property type="match status" value="1"/>
</dbReference>
<dbReference type="InterPro" id="IPR050253">
    <property type="entry name" value="Seed_Storage-Functional"/>
</dbReference>
<dbReference type="InterPro" id="IPR014710">
    <property type="entry name" value="RmlC-like_jellyroll"/>
</dbReference>
<dbReference type="Pfam" id="PF00190">
    <property type="entry name" value="Cupin_1"/>
    <property type="match status" value="2"/>
</dbReference>
<dbReference type="InterPro" id="IPR006045">
    <property type="entry name" value="Cupin_1"/>
</dbReference>
<feature type="domain" description="Cupin type-1" evidence="1">
    <location>
        <begin position="173"/>
        <end position="308"/>
    </location>
</feature>
<dbReference type="SMART" id="SM00835">
    <property type="entry name" value="Cupin_1"/>
    <property type="match status" value="2"/>
</dbReference>
<dbReference type="InterPro" id="IPR011051">
    <property type="entry name" value="RmlC_Cupin_sf"/>
</dbReference>
<dbReference type="Gene3D" id="2.60.120.10">
    <property type="entry name" value="Jelly Rolls"/>
    <property type="match status" value="2"/>
</dbReference>
<evidence type="ECO:0000259" key="1">
    <source>
        <dbReference type="SMART" id="SM00835"/>
    </source>
</evidence>
<dbReference type="EMBL" id="JACGWM010000002">
    <property type="protein sequence ID" value="KAL0390170.1"/>
    <property type="molecule type" value="Genomic_DNA"/>
</dbReference>
<proteinExistence type="predicted"/>
<evidence type="ECO:0000313" key="2">
    <source>
        <dbReference type="EMBL" id="KAL0390170.1"/>
    </source>
</evidence>
<dbReference type="SUPFAM" id="SSF51182">
    <property type="entry name" value="RmlC-like cupins"/>
    <property type="match status" value="1"/>
</dbReference>
<name>A0AAW2SC95_9LAMI</name>